<keyword evidence="4 8" id="KW-0175">Coiled coil</keyword>
<dbReference type="Pfam" id="PF06160">
    <property type="entry name" value="EzrA"/>
    <property type="match status" value="1"/>
</dbReference>
<dbReference type="RefSeq" id="WP_066261510.1">
    <property type="nucleotide sequence ID" value="NZ_JARMAB010000011.1"/>
</dbReference>
<dbReference type="Proteomes" id="UP001341444">
    <property type="component" value="Unassembled WGS sequence"/>
</dbReference>
<proteinExistence type="inferred from homology"/>
<organism evidence="9 10">
    <name type="scientific">Heyndrickxia acidicola</name>
    <dbReference type="NCBI Taxonomy" id="209389"/>
    <lineage>
        <taxon>Bacteria</taxon>
        <taxon>Bacillati</taxon>
        <taxon>Bacillota</taxon>
        <taxon>Bacilli</taxon>
        <taxon>Bacillales</taxon>
        <taxon>Bacillaceae</taxon>
        <taxon>Heyndrickxia</taxon>
    </lineage>
</organism>
<protein>
    <recommendedName>
        <fullName evidence="8">Septation ring formation regulator EzrA</fullName>
    </recommendedName>
</protein>
<evidence type="ECO:0000256" key="4">
    <source>
        <dbReference type="ARBA" id="ARBA00023054"/>
    </source>
</evidence>
<feature type="topological domain" description="Extracellular" evidence="8">
    <location>
        <begin position="1"/>
        <end position="2"/>
    </location>
</feature>
<comment type="similarity">
    <text evidence="8">Belongs to the EzrA family.</text>
</comment>
<evidence type="ECO:0000256" key="8">
    <source>
        <dbReference type="HAMAP-Rule" id="MF_00728"/>
    </source>
</evidence>
<evidence type="ECO:0000256" key="2">
    <source>
        <dbReference type="ARBA" id="ARBA00022692"/>
    </source>
</evidence>
<evidence type="ECO:0000256" key="5">
    <source>
        <dbReference type="ARBA" id="ARBA00023136"/>
    </source>
</evidence>
<dbReference type="HAMAP" id="MF_00728">
    <property type="entry name" value="EzrA"/>
    <property type="match status" value="1"/>
</dbReference>
<feature type="coiled-coil region" evidence="8">
    <location>
        <begin position="105"/>
        <end position="185"/>
    </location>
</feature>
<evidence type="ECO:0000313" key="10">
    <source>
        <dbReference type="Proteomes" id="UP001341444"/>
    </source>
</evidence>
<keyword evidence="5 8" id="KW-0472">Membrane</keyword>
<keyword evidence="8" id="KW-1003">Cell membrane</keyword>
<dbReference type="NCBIfam" id="NF003413">
    <property type="entry name" value="PRK04778.1-7"/>
    <property type="match status" value="1"/>
</dbReference>
<keyword evidence="10" id="KW-1185">Reference proteome</keyword>
<feature type="topological domain" description="Cytoplasmic" evidence="8">
    <location>
        <begin position="22"/>
        <end position="565"/>
    </location>
</feature>
<dbReference type="InterPro" id="IPR010379">
    <property type="entry name" value="EzrA"/>
</dbReference>
<dbReference type="EMBL" id="JARMAB010000011">
    <property type="protein sequence ID" value="MED1203182.1"/>
    <property type="molecule type" value="Genomic_DNA"/>
</dbReference>
<evidence type="ECO:0000256" key="7">
    <source>
        <dbReference type="ARBA" id="ARBA00023306"/>
    </source>
</evidence>
<keyword evidence="1 8" id="KW-0132">Cell division</keyword>
<comment type="subcellular location">
    <subcellularLocation>
        <location evidence="8">Cell membrane</location>
        <topology evidence="8">Single-pass membrane protein</topology>
    </subcellularLocation>
    <text evidence="8">Colocalized with FtsZ to the nascent septal site.</text>
</comment>
<evidence type="ECO:0000256" key="3">
    <source>
        <dbReference type="ARBA" id="ARBA00022989"/>
    </source>
</evidence>
<evidence type="ECO:0000313" key="9">
    <source>
        <dbReference type="EMBL" id="MED1203182.1"/>
    </source>
</evidence>
<keyword evidence="3 8" id="KW-1133">Transmembrane helix</keyword>
<keyword evidence="7 8" id="KW-0131">Cell cycle</keyword>
<evidence type="ECO:0000256" key="1">
    <source>
        <dbReference type="ARBA" id="ARBA00022618"/>
    </source>
</evidence>
<keyword evidence="2 8" id="KW-0812">Transmembrane</keyword>
<keyword evidence="6 8" id="KW-0717">Septation</keyword>
<feature type="coiled-coil region" evidence="8">
    <location>
        <begin position="376"/>
        <end position="410"/>
    </location>
</feature>
<comment type="caution">
    <text evidence="9">The sequence shown here is derived from an EMBL/GenBank/DDBJ whole genome shotgun (WGS) entry which is preliminary data.</text>
</comment>
<accession>A0ABU6MFN4</accession>
<name>A0ABU6MFN4_9BACI</name>
<reference evidence="9 10" key="1">
    <citation type="submission" date="2023-03" db="EMBL/GenBank/DDBJ databases">
        <title>Bacillus Genome Sequencing.</title>
        <authorList>
            <person name="Dunlap C."/>
        </authorList>
    </citation>
    <scope>NUCLEOTIDE SEQUENCE [LARGE SCALE GENOMIC DNA]</scope>
    <source>
        <strain evidence="9 10">B-23453</strain>
    </source>
</reference>
<sequence length="565" mass="66285">MYYVIGAIVIVLLLLILGYMTRKKYYKEIDKLETWKIEIMNRPVIDEMAKIKQLNMTGQTEDMFEKWRNEWDEIVSVELPNVEELLFEVEENTDKYQFSKAKEVQDKIRRELTNVEAKIETILSELKELVGSEEKNRVEMEDLKTHYKKVKKHLLTHRHQYGKSISSMEVKVDSLNEQFQKYNDLTENGNYLEAREIVISLKSEMEDVLEKQEKIPDLLAEVGTNYPAQIAEIEEGYKEMQDQGFNLEHLQISKEIDEINDVLKVYAEYLEKAEIKEIEEGLQELKEKIDLLYDLLEKEVHAKFFIIQHHNETKDKLFSLRDINDSIRAETEFVKQSYELLNGEMNIPINLEKVIEKLLKRYRALEVKILEDQSAYSSLGESLKEIQENLEEIEVQQKEFSEHLLNLRKDELAAREQISILRKKITDITKMISKSNIPGLPSTYQSLFEEAEERIQDVLQSLNEKPLSMNSVQEYLDIADGATEQLFKKTEELIDNVALAEKIIQYGNRYRRKNQKVAYALREAEQMFRSYDYHGALEEAATALEQVEPGALKKIEKMFTGHPGE</sequence>
<evidence type="ECO:0000256" key="6">
    <source>
        <dbReference type="ARBA" id="ARBA00023210"/>
    </source>
</evidence>
<comment type="function">
    <text evidence="8">Negative regulator of FtsZ ring formation; modulates the frequency and position of FtsZ ring formation. Inhibits FtsZ ring formation at polar sites. Interacts either with FtsZ or with one of its binding partners to promote depolymerization.</text>
</comment>
<gene>
    <name evidence="8 9" type="primary">ezrA</name>
    <name evidence="9" type="ORF">P4T90_08825</name>
</gene>